<keyword evidence="2" id="KW-1185">Reference proteome</keyword>
<name>A0ACC0UF36_9AGAM</name>
<sequence length="743" mass="82596">MSSRKAPLPKPQASASRLRTTTTTKRDSLAAELERDPQLSTAKRQQRAHALNTTLSQAALERKLASAETTRLQLETRLRERDTTIERLEADRRWLSEREQEEREEKVRISKEREEEKAKAEQDIRSLRSSLSTLQEECADLQDKYDALSHSTSQRLAAQFAELASRESQVESLSAELREAHEAATSHSAEVLRLQTSLDAHAAAQTDLARREAEEASWSVLRAELARQAEHTRHLEAAHSRATAELSTLRERHTAIEVLREENRALERRAAAADELRETVVRLEAEAEAARAEREAWARNSVLDTPATTPVSITQSLSVLRLEHAHLLEEHGADRAALREREAELADAQAHEADARATADVLLHANRAAENRATRAERVAALAEREVRFLQALNASYVSEEATQGSGDIDEAKEQHSKDLEVLVSEYKAHIYALETEIQELAKRPALEHSSGLQALRDELANEKNALQEAQRALDEKVEAAEQDRDKIEQLEQTLFELRGEIGAGRHVPPGVRVLSLVANPAQDWADLRQAALDRLKEENAALLQRLSVLEASSIRGGRASTSTPADVSTATATDTDTDTNVRDATTGPSSMTAAAEELVPRASWTAVCQEKAQLEEELRQKEKRMLRLRQVFAAKTAEFREALSAILGVKLAFYDNGQVRVTSQYDLGAAFVFQPAPRSAGSGGGGAARMQLVAQGEGGPQELPQLMRNWVEMEQSIPCFLASVTLECYDKWKREQEMSVRE</sequence>
<comment type="caution">
    <text evidence="1">The sequence shown here is derived from an EMBL/GenBank/DDBJ whole genome shotgun (WGS) entry which is preliminary data.</text>
</comment>
<organism evidence="1 2">
    <name type="scientific">Russula earlei</name>
    <dbReference type="NCBI Taxonomy" id="71964"/>
    <lineage>
        <taxon>Eukaryota</taxon>
        <taxon>Fungi</taxon>
        <taxon>Dikarya</taxon>
        <taxon>Basidiomycota</taxon>
        <taxon>Agaricomycotina</taxon>
        <taxon>Agaricomycetes</taxon>
        <taxon>Russulales</taxon>
        <taxon>Russulaceae</taxon>
        <taxon>Russula</taxon>
    </lineage>
</organism>
<accession>A0ACC0UF36</accession>
<dbReference type="EMBL" id="JAGFNK010000044">
    <property type="protein sequence ID" value="KAI9510349.1"/>
    <property type="molecule type" value="Genomic_DNA"/>
</dbReference>
<protein>
    <submittedName>
        <fullName evidence="1">MAD-domain-containing protein</fullName>
    </submittedName>
</protein>
<dbReference type="Proteomes" id="UP001207468">
    <property type="component" value="Unassembled WGS sequence"/>
</dbReference>
<proteinExistence type="predicted"/>
<evidence type="ECO:0000313" key="1">
    <source>
        <dbReference type="EMBL" id="KAI9510349.1"/>
    </source>
</evidence>
<reference evidence="1" key="1">
    <citation type="submission" date="2021-03" db="EMBL/GenBank/DDBJ databases">
        <title>Evolutionary priming and transition to the ectomycorrhizal habit in an iconic lineage of mushroom-forming fungi: is preadaptation a requirement?</title>
        <authorList>
            <consortium name="DOE Joint Genome Institute"/>
            <person name="Looney B.P."/>
            <person name="Miyauchi S."/>
            <person name="Morin E."/>
            <person name="Drula E."/>
            <person name="Courty P.E."/>
            <person name="Chicoki N."/>
            <person name="Fauchery L."/>
            <person name="Kohler A."/>
            <person name="Kuo A."/>
            <person name="LaButti K."/>
            <person name="Pangilinan J."/>
            <person name="Lipzen A."/>
            <person name="Riley R."/>
            <person name="Andreopoulos W."/>
            <person name="He G."/>
            <person name="Johnson J."/>
            <person name="Barry K.W."/>
            <person name="Grigoriev I.V."/>
            <person name="Nagy L."/>
            <person name="Hibbett D."/>
            <person name="Henrissat B."/>
            <person name="Matheny P.B."/>
            <person name="Labbe J."/>
            <person name="Martin A.F."/>
        </authorList>
    </citation>
    <scope>NUCLEOTIDE SEQUENCE</scope>
    <source>
        <strain evidence="1">BPL698</strain>
    </source>
</reference>
<evidence type="ECO:0000313" key="2">
    <source>
        <dbReference type="Proteomes" id="UP001207468"/>
    </source>
</evidence>
<gene>
    <name evidence="1" type="ORF">F5148DRAFT_599701</name>
</gene>